<comment type="similarity">
    <text evidence="3">Belongs to the GRAS family.</text>
</comment>
<evidence type="ECO:0000256" key="3">
    <source>
        <dbReference type="PROSITE-ProRule" id="PRU01191"/>
    </source>
</evidence>
<reference evidence="4" key="1">
    <citation type="journal article" date="2017" name="PLoS ONE">
        <title>Molecular cloning and characterization of five SmGRAS genes associated with tanshinone biosynthesis in Salvia miltiorrhiza hairy roots.</title>
        <authorList>
            <person name="Bai Z."/>
            <person name="Xia P."/>
            <person name="Wang R."/>
            <person name="Jiao J."/>
            <person name="Ru M."/>
            <person name="Liu J."/>
            <person name="Liang Z."/>
        </authorList>
    </citation>
    <scope>NUCLEOTIDE SEQUENCE</scope>
</reference>
<name>A0A291I307_SALMI</name>
<evidence type="ECO:0000313" key="4">
    <source>
        <dbReference type="EMBL" id="ATG83505.1"/>
    </source>
</evidence>
<proteinExistence type="evidence at transcript level"/>
<comment type="caution">
    <text evidence="3">Lacks conserved residue(s) required for the propagation of feature annotation.</text>
</comment>
<dbReference type="PROSITE" id="PS50985">
    <property type="entry name" value="GRAS"/>
    <property type="match status" value="1"/>
</dbReference>
<accession>A0A291I307</accession>
<protein>
    <submittedName>
        <fullName evidence="4">GRAS5 transcription factor</fullName>
    </submittedName>
</protein>
<feature type="region of interest" description="SAW" evidence="3">
    <location>
        <begin position="266"/>
        <end position="342"/>
    </location>
</feature>
<keyword evidence="2" id="KW-0804">Transcription</keyword>
<dbReference type="InterPro" id="IPR005202">
    <property type="entry name" value="TF_GRAS"/>
</dbReference>
<dbReference type="EMBL" id="KY435890">
    <property type="protein sequence ID" value="ATG83505.1"/>
    <property type="molecule type" value="mRNA"/>
</dbReference>
<organism evidence="4">
    <name type="scientific">Salvia miltiorrhiza</name>
    <name type="common">Chinese sage</name>
    <dbReference type="NCBI Taxonomy" id="226208"/>
    <lineage>
        <taxon>Eukaryota</taxon>
        <taxon>Viridiplantae</taxon>
        <taxon>Streptophyta</taxon>
        <taxon>Embryophyta</taxon>
        <taxon>Tracheophyta</taxon>
        <taxon>Spermatophyta</taxon>
        <taxon>Magnoliopsida</taxon>
        <taxon>eudicotyledons</taxon>
        <taxon>Gunneridae</taxon>
        <taxon>Pentapetalae</taxon>
        <taxon>asterids</taxon>
        <taxon>lamiids</taxon>
        <taxon>Lamiales</taxon>
        <taxon>Lamiaceae</taxon>
        <taxon>Nepetoideae</taxon>
        <taxon>Mentheae</taxon>
        <taxon>Salviinae</taxon>
        <taxon>Salvia</taxon>
        <taxon>Salvia incertae sedis</taxon>
    </lineage>
</organism>
<keyword evidence="1" id="KW-0805">Transcription regulation</keyword>
<evidence type="ECO:0000256" key="1">
    <source>
        <dbReference type="ARBA" id="ARBA00023015"/>
    </source>
</evidence>
<dbReference type="AlphaFoldDB" id="A0A291I307"/>
<feature type="short sequence motif" description="VHIID" evidence="3">
    <location>
        <begin position="84"/>
        <end position="88"/>
    </location>
</feature>
<sequence>MSSATGSPIQRLAFYLSEALSLKIANEDREKKQHEKKKLVVRHLEPTKCVNSIPIYFKQFPVTQITNLVGSHTILHYLDKVRRIHIVDLEIRSGVQWVQFMQDASAPSEHPIQHLKITAVGTSSKKSILEETGRQLASFAESVSLKFTFGVVVVEDVLELNQDLFELDADEAVVVYAAYSLVTMVGRAERLNHVMEVIKSLRPCIMVVTEMEANCNSPSFTERFVESLFMFGALFDSLAECLKGEETSRMDIESTLFRSSINNVLAAEGDEMMLRHVPIHVWRASFDGFGLLETELSFSSLEQANLLLRDFSYGSSVTLCRNGGCLTVGWKGTPLTSLSAWKLPKH</sequence>
<dbReference type="PANTHER" id="PTHR31636">
    <property type="entry name" value="OSJNBA0084A10.13 PROTEIN-RELATED"/>
    <property type="match status" value="1"/>
</dbReference>
<dbReference type="Pfam" id="PF03514">
    <property type="entry name" value="GRAS"/>
    <property type="match status" value="1"/>
</dbReference>
<feature type="region of interest" description="Leucine repeat II (LRII)" evidence="3">
    <location>
        <begin position="131"/>
        <end position="163"/>
    </location>
</feature>
<evidence type="ECO:0000256" key="2">
    <source>
        <dbReference type="ARBA" id="ARBA00023163"/>
    </source>
</evidence>